<keyword evidence="2" id="KW-0716">Sensory transduction</keyword>
<name>A0A182PYZ2_9DIPT</name>
<feature type="transmembrane region" description="Helical" evidence="9">
    <location>
        <begin position="182"/>
        <end position="207"/>
    </location>
</feature>
<reference evidence="11" key="1">
    <citation type="submission" date="2013-03" db="EMBL/GenBank/DDBJ databases">
        <title>The Genome Sequence of Anopheles epiroticus epiroticus2.</title>
        <authorList>
            <consortium name="The Broad Institute Genomics Platform"/>
            <person name="Neafsey D.E."/>
            <person name="Howell P."/>
            <person name="Walker B."/>
            <person name="Young S.K."/>
            <person name="Zeng Q."/>
            <person name="Gargeya S."/>
            <person name="Fitzgerald M."/>
            <person name="Haas B."/>
            <person name="Abouelleil A."/>
            <person name="Allen A.W."/>
            <person name="Alvarado L."/>
            <person name="Arachchi H.M."/>
            <person name="Berlin A.M."/>
            <person name="Chapman S.B."/>
            <person name="Gainer-Dewar J."/>
            <person name="Goldberg J."/>
            <person name="Griggs A."/>
            <person name="Gujja S."/>
            <person name="Hansen M."/>
            <person name="Howarth C."/>
            <person name="Imamovic A."/>
            <person name="Ireland A."/>
            <person name="Larimer J."/>
            <person name="McCowan C."/>
            <person name="Murphy C."/>
            <person name="Pearson M."/>
            <person name="Poon T.W."/>
            <person name="Priest M."/>
            <person name="Roberts A."/>
            <person name="Saif S."/>
            <person name="Shea T."/>
            <person name="Sisk P."/>
            <person name="Sykes S."/>
            <person name="Wortman J."/>
            <person name="Nusbaum C."/>
            <person name="Birren B."/>
        </authorList>
    </citation>
    <scope>NUCLEOTIDE SEQUENCE [LARGE SCALE GENOMIC DNA]</scope>
    <source>
        <strain evidence="11">Epiroticus2</strain>
    </source>
</reference>
<evidence type="ECO:0000256" key="1">
    <source>
        <dbReference type="ARBA" id="ARBA00004141"/>
    </source>
</evidence>
<feature type="transmembrane region" description="Helical" evidence="9">
    <location>
        <begin position="363"/>
        <end position="381"/>
    </location>
</feature>
<evidence type="ECO:0000256" key="7">
    <source>
        <dbReference type="ARBA" id="ARBA00023170"/>
    </source>
</evidence>
<evidence type="ECO:0000256" key="9">
    <source>
        <dbReference type="SAM" id="Phobius"/>
    </source>
</evidence>
<dbReference type="VEuPathDB" id="VectorBase:AEPI015060"/>
<accession>A0A182PYZ2</accession>
<evidence type="ECO:0000256" key="8">
    <source>
        <dbReference type="ARBA" id="ARBA00023224"/>
    </source>
</evidence>
<dbReference type="GO" id="GO:0016020">
    <property type="term" value="C:membrane"/>
    <property type="evidence" value="ECO:0007669"/>
    <property type="project" value="UniProtKB-SubCell"/>
</dbReference>
<dbReference type="GO" id="GO:0004984">
    <property type="term" value="F:olfactory receptor activity"/>
    <property type="evidence" value="ECO:0007669"/>
    <property type="project" value="InterPro"/>
</dbReference>
<evidence type="ECO:0000256" key="3">
    <source>
        <dbReference type="ARBA" id="ARBA00022692"/>
    </source>
</evidence>
<sequence length="382" mass="44019">MDTVNRPSNICFLRWIRWMDTINGIHLHDDSRLACAFEYIFFALQLVQLLFAYNFTMICFNTVSLEEFAEQFNQFGGVLLTFLRVGVIVSSCFPSTPEAAGFINASKFNHLNERAEHIRSGTIRNAGRFLSTLLTVQIVTLLFWFAITEVQSQQQDVLLPILTHQPFDASRWPTYAKVAFRLYVYLSYTQLMLTFFGSYIITSSYLLMLTIELRILNDSYATAPADPQQLVTFLKDRVVYKVELLHHIQLIKRQMNMSILLELVFVVCLLAINGLRLCTTTSHLSEVALSSSMIFIYLLELFQYCWQVDEMELLHQTQAFAAYSTPWVGAMKQTKALQLITIRMAQVPLCFMCGGMYQISTELFASVVQFIYSLVMMLLHFK</sequence>
<dbReference type="GO" id="GO:0005549">
    <property type="term" value="F:odorant binding"/>
    <property type="evidence" value="ECO:0007669"/>
    <property type="project" value="InterPro"/>
</dbReference>
<keyword evidence="6 9" id="KW-0472">Membrane</keyword>
<evidence type="ECO:0000313" key="10">
    <source>
        <dbReference type="EnsemblMetazoa" id="AEPI015060-PA"/>
    </source>
</evidence>
<proteinExistence type="predicted"/>
<evidence type="ECO:0000256" key="2">
    <source>
        <dbReference type="ARBA" id="ARBA00022606"/>
    </source>
</evidence>
<dbReference type="GO" id="GO:0007165">
    <property type="term" value="P:signal transduction"/>
    <property type="evidence" value="ECO:0007669"/>
    <property type="project" value="UniProtKB-KW"/>
</dbReference>
<feature type="transmembrane region" description="Helical" evidence="9">
    <location>
        <begin position="129"/>
        <end position="147"/>
    </location>
</feature>
<evidence type="ECO:0000256" key="6">
    <source>
        <dbReference type="ARBA" id="ARBA00023136"/>
    </source>
</evidence>
<evidence type="ECO:0000256" key="5">
    <source>
        <dbReference type="ARBA" id="ARBA00022989"/>
    </source>
</evidence>
<comment type="subcellular location">
    <subcellularLocation>
        <location evidence="1">Membrane</location>
        <topology evidence="1">Multi-pass membrane protein</topology>
    </subcellularLocation>
</comment>
<protein>
    <submittedName>
        <fullName evidence="10">Uncharacterized protein</fullName>
    </submittedName>
</protein>
<dbReference type="EnsemblMetazoa" id="AEPI015060-RA">
    <property type="protein sequence ID" value="AEPI015060-PA"/>
    <property type="gene ID" value="AEPI015060"/>
</dbReference>
<reference evidence="10" key="2">
    <citation type="submission" date="2020-05" db="UniProtKB">
        <authorList>
            <consortium name="EnsemblMetazoa"/>
        </authorList>
    </citation>
    <scope>IDENTIFICATION</scope>
    <source>
        <strain evidence="10">Epiroticus2</strain>
    </source>
</reference>
<evidence type="ECO:0000313" key="11">
    <source>
        <dbReference type="Proteomes" id="UP000075885"/>
    </source>
</evidence>
<dbReference type="Pfam" id="PF02949">
    <property type="entry name" value="7tm_6"/>
    <property type="match status" value="1"/>
</dbReference>
<dbReference type="InterPro" id="IPR004117">
    <property type="entry name" value="7tm6_olfct_rcpt"/>
</dbReference>
<feature type="transmembrane region" description="Helical" evidence="9">
    <location>
        <begin position="257"/>
        <end position="275"/>
    </location>
</feature>
<keyword evidence="7" id="KW-0675">Receptor</keyword>
<keyword evidence="8" id="KW-0807">Transducer</keyword>
<organism evidence="10 11">
    <name type="scientific">Anopheles epiroticus</name>
    <dbReference type="NCBI Taxonomy" id="199890"/>
    <lineage>
        <taxon>Eukaryota</taxon>
        <taxon>Metazoa</taxon>
        <taxon>Ecdysozoa</taxon>
        <taxon>Arthropoda</taxon>
        <taxon>Hexapoda</taxon>
        <taxon>Insecta</taxon>
        <taxon>Pterygota</taxon>
        <taxon>Neoptera</taxon>
        <taxon>Endopterygota</taxon>
        <taxon>Diptera</taxon>
        <taxon>Nematocera</taxon>
        <taxon>Culicoidea</taxon>
        <taxon>Culicidae</taxon>
        <taxon>Anophelinae</taxon>
        <taxon>Anopheles</taxon>
    </lineage>
</organism>
<dbReference type="AlphaFoldDB" id="A0A182PYZ2"/>
<keyword evidence="3 9" id="KW-0812">Transmembrane</keyword>
<dbReference type="Proteomes" id="UP000075885">
    <property type="component" value="Unassembled WGS sequence"/>
</dbReference>
<keyword evidence="11" id="KW-1185">Reference proteome</keyword>
<keyword evidence="5 9" id="KW-1133">Transmembrane helix</keyword>
<feature type="transmembrane region" description="Helical" evidence="9">
    <location>
        <begin position="39"/>
        <end position="60"/>
    </location>
</feature>
<evidence type="ECO:0000256" key="4">
    <source>
        <dbReference type="ARBA" id="ARBA00022725"/>
    </source>
</evidence>
<keyword evidence="4" id="KW-0552">Olfaction</keyword>